<gene>
    <name evidence="2" type="ORF">ERICIII_02473</name>
    <name evidence="3" type="ORF">ERICV_02628</name>
</gene>
<dbReference type="PROSITE" id="PS51257">
    <property type="entry name" value="PROKAR_LIPOPROTEIN"/>
    <property type="match status" value="1"/>
</dbReference>
<keyword evidence="1" id="KW-0472">Membrane</keyword>
<evidence type="ECO:0000313" key="5">
    <source>
        <dbReference type="Proteomes" id="UP000464330"/>
    </source>
</evidence>
<reference evidence="2 5" key="2">
    <citation type="journal article" date="2020" name="Int. J. Med. Microbiol.">
        <title>Discovery of Paenibacillus larvae ERIC V: Phenotypic and genomic comparison to genotypes ERIC I-IV reveal different inventories of virulence factors which correlate with epidemiological prevalences of American Foulbrood.</title>
        <authorList>
            <person name="Beims H."/>
            <person name="Bunk B."/>
            <person name="Erler S."/>
            <person name="Mohr K.I."/>
            <person name="Sproer C."/>
            <person name="Pradella S."/>
            <person name="Gunther G."/>
            <person name="Rohde M."/>
            <person name="von der Ohe W."/>
            <person name="Steinert M."/>
        </authorList>
    </citation>
    <scope>NUCLEOTIDE SEQUENCE</scope>
    <source>
        <strain evidence="2">Eric_III</strain>
        <strain evidence="3">Eric_V</strain>
    </source>
</reference>
<keyword evidence="1" id="KW-0812">Transmembrane</keyword>
<evidence type="ECO:0000256" key="1">
    <source>
        <dbReference type="SAM" id="Phobius"/>
    </source>
</evidence>
<feature type="transmembrane region" description="Helical" evidence="1">
    <location>
        <begin position="6"/>
        <end position="30"/>
    </location>
</feature>
<accession>A0A2L1TNQ7</accession>
<accession>A0A8B6WV03</accession>
<protein>
    <submittedName>
        <fullName evidence="2">Uncharacterized protein</fullName>
    </submittedName>
</protein>
<dbReference type="Proteomes" id="UP000239833">
    <property type="component" value="Chromosome"/>
</dbReference>
<organism evidence="2 4">
    <name type="scientific">Paenibacillus larvae subsp. larvae</name>
    <dbReference type="NCBI Taxonomy" id="147375"/>
    <lineage>
        <taxon>Bacteria</taxon>
        <taxon>Bacillati</taxon>
        <taxon>Bacillota</taxon>
        <taxon>Bacilli</taxon>
        <taxon>Bacillales</taxon>
        <taxon>Paenibacillaceae</taxon>
        <taxon>Paenibacillus</taxon>
    </lineage>
</organism>
<dbReference type="Proteomes" id="UP000464330">
    <property type="component" value="Chromosome"/>
</dbReference>
<keyword evidence="1" id="KW-1133">Transmembrane helix</keyword>
<evidence type="ECO:0000313" key="4">
    <source>
        <dbReference type="Proteomes" id="UP000239833"/>
    </source>
</evidence>
<dbReference type="EMBL" id="CP019717">
    <property type="protein sequence ID" value="QHZ51750.1"/>
    <property type="molecule type" value="Genomic_DNA"/>
</dbReference>
<dbReference type="EMBL" id="CP019655">
    <property type="protein sequence ID" value="AVF26625.1"/>
    <property type="molecule type" value="Genomic_DNA"/>
</dbReference>
<evidence type="ECO:0000313" key="2">
    <source>
        <dbReference type="EMBL" id="AVF26625.1"/>
    </source>
</evidence>
<dbReference type="AlphaFoldDB" id="A0A2L1TNQ7"/>
<sequence length="34" mass="3735">MKEKNLIFSQIVTVSCLGGFVLLCCIAGIINMFQ</sequence>
<proteinExistence type="predicted"/>
<name>A0A2L1TNQ7_9BACL</name>
<reference evidence="4" key="1">
    <citation type="submission" date="2017-02" db="EMBL/GenBank/DDBJ databases">
        <title>Delineation of Paenibacillus larvae strains originating from foulbrood outbreaks.</title>
        <authorList>
            <person name="Beims H."/>
            <person name="Bunk B."/>
            <person name="Sproeer C."/>
            <person name="Mohr K.I."/>
            <person name="Pradella S."/>
            <person name="Guenther G."/>
            <person name="Rohde M."/>
            <person name="von der Ohe W."/>
            <person name="Steinert M."/>
        </authorList>
    </citation>
    <scope>NUCLEOTIDE SEQUENCE [LARGE SCALE GENOMIC DNA]</scope>
    <source>
        <strain evidence="4">Eric_III</strain>
    </source>
</reference>
<evidence type="ECO:0000313" key="3">
    <source>
        <dbReference type="EMBL" id="QHZ51750.1"/>
    </source>
</evidence>
<accession>A0A6C0QT16</accession>